<keyword evidence="2" id="KW-1185">Reference proteome</keyword>
<reference evidence="1" key="1">
    <citation type="submission" date="2021-06" db="EMBL/GenBank/DDBJ databases">
        <authorList>
            <person name="Kallberg Y."/>
            <person name="Tangrot J."/>
            <person name="Rosling A."/>
        </authorList>
    </citation>
    <scope>NUCLEOTIDE SEQUENCE</scope>
    <source>
        <strain evidence="1">MA461A</strain>
    </source>
</reference>
<dbReference type="Proteomes" id="UP000789920">
    <property type="component" value="Unassembled WGS sequence"/>
</dbReference>
<evidence type="ECO:0000313" key="2">
    <source>
        <dbReference type="Proteomes" id="UP000789920"/>
    </source>
</evidence>
<organism evidence="1 2">
    <name type="scientific">Racocetra persica</name>
    <dbReference type="NCBI Taxonomy" id="160502"/>
    <lineage>
        <taxon>Eukaryota</taxon>
        <taxon>Fungi</taxon>
        <taxon>Fungi incertae sedis</taxon>
        <taxon>Mucoromycota</taxon>
        <taxon>Glomeromycotina</taxon>
        <taxon>Glomeromycetes</taxon>
        <taxon>Diversisporales</taxon>
        <taxon>Gigasporaceae</taxon>
        <taxon>Racocetra</taxon>
    </lineage>
</organism>
<accession>A0ACA9RW55</accession>
<name>A0ACA9RW55_9GLOM</name>
<proteinExistence type="predicted"/>
<evidence type="ECO:0000313" key="1">
    <source>
        <dbReference type="EMBL" id="CAG8811671.1"/>
    </source>
</evidence>
<dbReference type="EMBL" id="CAJVQC010072684">
    <property type="protein sequence ID" value="CAG8811671.1"/>
    <property type="molecule type" value="Genomic_DNA"/>
</dbReference>
<protein>
    <submittedName>
        <fullName evidence="1">14605_t:CDS:1</fullName>
    </submittedName>
</protein>
<gene>
    <name evidence="1" type="ORF">RPERSI_LOCUS23365</name>
</gene>
<feature type="non-terminal residue" evidence="1">
    <location>
        <position position="46"/>
    </location>
</feature>
<feature type="non-terminal residue" evidence="1">
    <location>
        <position position="1"/>
    </location>
</feature>
<sequence>HQHESAKKLVEEEREQFVSLWEAADTEATRLKKRAQKLLMERNASR</sequence>
<comment type="caution">
    <text evidence="1">The sequence shown here is derived from an EMBL/GenBank/DDBJ whole genome shotgun (WGS) entry which is preliminary data.</text>
</comment>